<keyword evidence="4 8" id="KW-1133">Transmembrane helix</keyword>
<evidence type="ECO:0000256" key="2">
    <source>
        <dbReference type="ARBA" id="ARBA00022475"/>
    </source>
</evidence>
<keyword evidence="3 8" id="KW-0812">Transmembrane</keyword>
<organism evidence="9 10">
    <name type="scientific">Rhamnusium bicolor</name>
    <dbReference type="NCBI Taxonomy" id="1586634"/>
    <lineage>
        <taxon>Eukaryota</taxon>
        <taxon>Metazoa</taxon>
        <taxon>Ecdysozoa</taxon>
        <taxon>Arthropoda</taxon>
        <taxon>Hexapoda</taxon>
        <taxon>Insecta</taxon>
        <taxon>Pterygota</taxon>
        <taxon>Neoptera</taxon>
        <taxon>Endopterygota</taxon>
        <taxon>Coleoptera</taxon>
        <taxon>Polyphaga</taxon>
        <taxon>Cucujiformia</taxon>
        <taxon>Chrysomeloidea</taxon>
        <taxon>Cerambycidae</taxon>
        <taxon>Lepturinae</taxon>
        <taxon>Rhagiini</taxon>
        <taxon>Rhamnusium</taxon>
    </lineage>
</organism>
<gene>
    <name evidence="9" type="ORF">NQ314_015224</name>
</gene>
<dbReference type="GO" id="GO:0030425">
    <property type="term" value="C:dendrite"/>
    <property type="evidence" value="ECO:0007669"/>
    <property type="project" value="TreeGrafter"/>
</dbReference>
<keyword evidence="6" id="KW-0675">Receptor</keyword>
<evidence type="ECO:0000256" key="5">
    <source>
        <dbReference type="ARBA" id="ARBA00023136"/>
    </source>
</evidence>
<dbReference type="GO" id="GO:0050909">
    <property type="term" value="P:sensory perception of taste"/>
    <property type="evidence" value="ECO:0007669"/>
    <property type="project" value="InterPro"/>
</dbReference>
<evidence type="ECO:0000256" key="6">
    <source>
        <dbReference type="ARBA" id="ARBA00023170"/>
    </source>
</evidence>
<evidence type="ECO:0000313" key="9">
    <source>
        <dbReference type="EMBL" id="KAJ8931828.1"/>
    </source>
</evidence>
<evidence type="ECO:0008006" key="11">
    <source>
        <dbReference type="Google" id="ProtNLM"/>
    </source>
</evidence>
<keyword evidence="7" id="KW-0807">Transducer</keyword>
<accession>A0AAV8WZJ3</accession>
<dbReference type="GO" id="GO:0030424">
    <property type="term" value="C:axon"/>
    <property type="evidence" value="ECO:0007669"/>
    <property type="project" value="TreeGrafter"/>
</dbReference>
<comment type="subcellular location">
    <subcellularLocation>
        <location evidence="1">Cell membrane</location>
        <topology evidence="1">Multi-pass membrane protein</topology>
    </subcellularLocation>
</comment>
<evidence type="ECO:0000256" key="4">
    <source>
        <dbReference type="ARBA" id="ARBA00022989"/>
    </source>
</evidence>
<proteinExistence type="predicted"/>
<dbReference type="EMBL" id="JANEYF010004223">
    <property type="protein sequence ID" value="KAJ8931828.1"/>
    <property type="molecule type" value="Genomic_DNA"/>
</dbReference>
<evidence type="ECO:0000256" key="7">
    <source>
        <dbReference type="ARBA" id="ARBA00023224"/>
    </source>
</evidence>
<comment type="caution">
    <text evidence="9">The sequence shown here is derived from an EMBL/GenBank/DDBJ whole genome shotgun (WGS) entry which is preliminary data.</text>
</comment>
<dbReference type="GO" id="GO:0005886">
    <property type="term" value="C:plasma membrane"/>
    <property type="evidence" value="ECO:0007669"/>
    <property type="project" value="UniProtKB-SubCell"/>
</dbReference>
<keyword evidence="10" id="KW-1185">Reference proteome</keyword>
<dbReference type="GO" id="GO:0008049">
    <property type="term" value="P:male courtship behavior"/>
    <property type="evidence" value="ECO:0007669"/>
    <property type="project" value="TreeGrafter"/>
</dbReference>
<dbReference type="Proteomes" id="UP001162156">
    <property type="component" value="Unassembled WGS sequence"/>
</dbReference>
<evidence type="ECO:0000256" key="8">
    <source>
        <dbReference type="SAM" id="Phobius"/>
    </source>
</evidence>
<name>A0AAV8WZJ3_9CUCU</name>
<dbReference type="GO" id="GO:0043025">
    <property type="term" value="C:neuronal cell body"/>
    <property type="evidence" value="ECO:0007669"/>
    <property type="project" value="TreeGrafter"/>
</dbReference>
<feature type="non-terminal residue" evidence="9">
    <location>
        <position position="1"/>
    </location>
</feature>
<keyword evidence="2" id="KW-1003">Cell membrane</keyword>
<evidence type="ECO:0000256" key="1">
    <source>
        <dbReference type="ARBA" id="ARBA00004651"/>
    </source>
</evidence>
<evidence type="ECO:0000313" key="10">
    <source>
        <dbReference type="Proteomes" id="UP001162156"/>
    </source>
</evidence>
<dbReference type="PANTHER" id="PTHR21143:SF133">
    <property type="entry name" value="GUSTATORY AND PHEROMONE RECEPTOR 32A-RELATED"/>
    <property type="match status" value="1"/>
</dbReference>
<reference evidence="9" key="1">
    <citation type="journal article" date="2023" name="Insect Mol. Biol.">
        <title>Genome sequencing provides insights into the evolution of gene families encoding plant cell wall-degrading enzymes in longhorned beetles.</title>
        <authorList>
            <person name="Shin N.R."/>
            <person name="Okamura Y."/>
            <person name="Kirsch R."/>
            <person name="Pauchet Y."/>
        </authorList>
    </citation>
    <scope>NUCLEOTIDE SEQUENCE</scope>
    <source>
        <strain evidence="9">RBIC_L_NR</strain>
    </source>
</reference>
<dbReference type="GO" id="GO:0007165">
    <property type="term" value="P:signal transduction"/>
    <property type="evidence" value="ECO:0007669"/>
    <property type="project" value="UniProtKB-KW"/>
</dbReference>
<protein>
    <recommendedName>
        <fullName evidence="11">Gustatory receptor</fullName>
    </recommendedName>
</protein>
<dbReference type="AlphaFoldDB" id="A0AAV8WZJ3"/>
<dbReference type="GO" id="GO:0007635">
    <property type="term" value="P:chemosensory behavior"/>
    <property type="evidence" value="ECO:0007669"/>
    <property type="project" value="TreeGrafter"/>
</dbReference>
<dbReference type="Pfam" id="PF08395">
    <property type="entry name" value="7tm_7"/>
    <property type="match status" value="1"/>
</dbReference>
<sequence length="47" mass="5352">LNSVTLQIYHQKIEFSVFGAFQLDGNLIYSILGSLTTYLVILLQFET</sequence>
<evidence type="ECO:0000256" key="3">
    <source>
        <dbReference type="ARBA" id="ARBA00022692"/>
    </source>
</evidence>
<feature type="transmembrane region" description="Helical" evidence="8">
    <location>
        <begin position="27"/>
        <end position="45"/>
    </location>
</feature>
<dbReference type="PANTHER" id="PTHR21143">
    <property type="entry name" value="INVERTEBRATE GUSTATORY RECEPTOR"/>
    <property type="match status" value="1"/>
</dbReference>
<dbReference type="InterPro" id="IPR013604">
    <property type="entry name" value="7TM_chemorcpt"/>
</dbReference>
<keyword evidence="5 8" id="KW-0472">Membrane</keyword>